<dbReference type="AlphaFoldDB" id="A0A833YFL1"/>
<protein>
    <submittedName>
        <fullName evidence="1">Uncharacterized protein</fullName>
    </submittedName>
</protein>
<organism evidence="1 2">
    <name type="scientific">Phyllostomus discolor</name>
    <name type="common">pale spear-nosed bat</name>
    <dbReference type="NCBI Taxonomy" id="89673"/>
    <lineage>
        <taxon>Eukaryota</taxon>
        <taxon>Metazoa</taxon>
        <taxon>Chordata</taxon>
        <taxon>Craniata</taxon>
        <taxon>Vertebrata</taxon>
        <taxon>Euteleostomi</taxon>
        <taxon>Mammalia</taxon>
        <taxon>Eutheria</taxon>
        <taxon>Laurasiatheria</taxon>
        <taxon>Chiroptera</taxon>
        <taxon>Yangochiroptera</taxon>
        <taxon>Phyllostomidae</taxon>
        <taxon>Phyllostominae</taxon>
        <taxon>Phyllostomus</taxon>
    </lineage>
</organism>
<gene>
    <name evidence="1" type="ORF">HJG60_009131</name>
</gene>
<accession>A0A833YFL1</accession>
<reference evidence="1 2" key="1">
    <citation type="journal article" date="2020" name="Nature">
        <title>Six reference-quality genomes reveal evolution of bat adaptations.</title>
        <authorList>
            <person name="Jebb D."/>
            <person name="Huang Z."/>
            <person name="Pippel M."/>
            <person name="Hughes G.M."/>
            <person name="Lavrichenko K."/>
            <person name="Devanna P."/>
            <person name="Winkler S."/>
            <person name="Jermiin L.S."/>
            <person name="Skirmuntt E.C."/>
            <person name="Katzourakis A."/>
            <person name="Burkitt-Gray L."/>
            <person name="Ray D.A."/>
            <person name="Sullivan K.A.M."/>
            <person name="Roscito J.G."/>
            <person name="Kirilenko B.M."/>
            <person name="Davalos L.M."/>
            <person name="Corthals A.P."/>
            <person name="Power M.L."/>
            <person name="Jones G."/>
            <person name="Ransome R.D."/>
            <person name="Dechmann D.K.N."/>
            <person name="Locatelli A.G."/>
            <person name="Puechmaille S.J."/>
            <person name="Fedrigo O."/>
            <person name="Jarvis E.D."/>
            <person name="Hiller M."/>
            <person name="Vernes S.C."/>
            <person name="Myers E.W."/>
            <person name="Teeling E.C."/>
        </authorList>
    </citation>
    <scope>NUCLEOTIDE SEQUENCE [LARGE SCALE GENOMIC DNA]</scope>
    <source>
        <strain evidence="1">Bat1K_MPI-CBG_1</strain>
    </source>
</reference>
<evidence type="ECO:0000313" key="1">
    <source>
        <dbReference type="EMBL" id="KAF6078258.1"/>
    </source>
</evidence>
<evidence type="ECO:0000313" key="2">
    <source>
        <dbReference type="Proteomes" id="UP000664940"/>
    </source>
</evidence>
<sequence>MDCSESHSGNAYAEPFPDTSFLKLKQIKQNKKSQSKEITFFQESPSSRDWMVGTVPRPCFLPLQAPCLPTPSYRWVPWTQAEARPTFETPPASSGFGVCVLPLGEQSSLGMQRSGERRVWLHWQCQRALGGFHGLVSLAFEDDPLLLQLLKAVLTGTSPSAFPKTFLHKPSFPLVAEAVSCSYAFPPCGRGRSSHRMSPFPRRPAWGPLTFPCPP</sequence>
<dbReference type="EMBL" id="JABVXQ010000014">
    <property type="protein sequence ID" value="KAF6078258.1"/>
    <property type="molecule type" value="Genomic_DNA"/>
</dbReference>
<proteinExistence type="predicted"/>
<name>A0A833YFL1_9CHIR</name>
<comment type="caution">
    <text evidence="1">The sequence shown here is derived from an EMBL/GenBank/DDBJ whole genome shotgun (WGS) entry which is preliminary data.</text>
</comment>
<dbReference type="Proteomes" id="UP000664940">
    <property type="component" value="Unassembled WGS sequence"/>
</dbReference>